<name>A0A395JLJ7_9GAMM</name>
<dbReference type="OrthoDB" id="9806380at2"/>
<dbReference type="Gene3D" id="3.30.70.100">
    <property type="match status" value="1"/>
</dbReference>
<evidence type="ECO:0000313" key="3">
    <source>
        <dbReference type="Proteomes" id="UP000253083"/>
    </source>
</evidence>
<dbReference type="PANTHER" id="PTHR41521:SF4">
    <property type="entry name" value="BLR0684 PROTEIN"/>
    <property type="match status" value="1"/>
</dbReference>
<evidence type="ECO:0000259" key="1">
    <source>
        <dbReference type="Pfam" id="PF07045"/>
    </source>
</evidence>
<dbReference type="PANTHER" id="PTHR41521">
    <property type="match status" value="1"/>
</dbReference>
<dbReference type="InParanoid" id="A0A395JLJ7"/>
<gene>
    <name evidence="2" type="ORF">DFR28_102714</name>
</gene>
<accession>A0A395JLJ7</accession>
<organism evidence="2 3">
    <name type="scientific">Arenicella xantha</name>
    <dbReference type="NCBI Taxonomy" id="644221"/>
    <lineage>
        <taxon>Bacteria</taxon>
        <taxon>Pseudomonadati</taxon>
        <taxon>Pseudomonadota</taxon>
        <taxon>Gammaproteobacteria</taxon>
        <taxon>Arenicellales</taxon>
        <taxon>Arenicellaceae</taxon>
        <taxon>Arenicella</taxon>
    </lineage>
</organism>
<keyword evidence="3" id="KW-1185">Reference proteome</keyword>
<dbReference type="Pfam" id="PF07045">
    <property type="entry name" value="DUF1330"/>
    <property type="match status" value="1"/>
</dbReference>
<evidence type="ECO:0000313" key="2">
    <source>
        <dbReference type="EMBL" id="RBP51295.1"/>
    </source>
</evidence>
<comment type="caution">
    <text evidence="2">The sequence shown here is derived from an EMBL/GenBank/DDBJ whole genome shotgun (WGS) entry which is preliminary data.</text>
</comment>
<dbReference type="AlphaFoldDB" id="A0A395JLJ7"/>
<dbReference type="InterPro" id="IPR011008">
    <property type="entry name" value="Dimeric_a/b-barrel"/>
</dbReference>
<feature type="domain" description="DUF1330" evidence="1">
    <location>
        <begin position="2"/>
        <end position="95"/>
    </location>
</feature>
<proteinExistence type="predicted"/>
<dbReference type="InterPro" id="IPR010753">
    <property type="entry name" value="DUF1330"/>
</dbReference>
<sequence>MTVYAIAQFEIHNRDSYDKYTAQFWDVFKQFKGSLLVNDEAPKVLEGEWPKDKIVVMSFPDEAAFMEWVTSPQYREIAKHRIAGATGPVLLAQGVQF</sequence>
<protein>
    <submittedName>
        <fullName evidence="2">Uncharacterized protein (DUF1330 family)</fullName>
    </submittedName>
</protein>
<dbReference type="Proteomes" id="UP000253083">
    <property type="component" value="Unassembled WGS sequence"/>
</dbReference>
<dbReference type="RefSeq" id="WP_113954075.1">
    <property type="nucleotide sequence ID" value="NZ_QNRT01000002.1"/>
</dbReference>
<dbReference type="EMBL" id="QNRT01000002">
    <property type="protein sequence ID" value="RBP51295.1"/>
    <property type="molecule type" value="Genomic_DNA"/>
</dbReference>
<reference evidence="2 3" key="1">
    <citation type="submission" date="2018-06" db="EMBL/GenBank/DDBJ databases">
        <title>Genomic Encyclopedia of Type Strains, Phase IV (KMG-IV): sequencing the most valuable type-strain genomes for metagenomic binning, comparative biology and taxonomic classification.</title>
        <authorList>
            <person name="Goeker M."/>
        </authorList>
    </citation>
    <scope>NUCLEOTIDE SEQUENCE [LARGE SCALE GENOMIC DNA]</scope>
    <source>
        <strain evidence="2 3">DSM 24032</strain>
    </source>
</reference>
<dbReference type="SUPFAM" id="SSF54909">
    <property type="entry name" value="Dimeric alpha+beta barrel"/>
    <property type="match status" value="1"/>
</dbReference>